<dbReference type="EMBL" id="CATQJA010002626">
    <property type="protein sequence ID" value="CAJ0574035.1"/>
    <property type="molecule type" value="Genomic_DNA"/>
</dbReference>
<evidence type="ECO:0000313" key="3">
    <source>
        <dbReference type="Proteomes" id="UP001177023"/>
    </source>
</evidence>
<organism evidence="2 3">
    <name type="scientific">Mesorhabditis spiculigera</name>
    <dbReference type="NCBI Taxonomy" id="96644"/>
    <lineage>
        <taxon>Eukaryota</taxon>
        <taxon>Metazoa</taxon>
        <taxon>Ecdysozoa</taxon>
        <taxon>Nematoda</taxon>
        <taxon>Chromadorea</taxon>
        <taxon>Rhabditida</taxon>
        <taxon>Rhabditina</taxon>
        <taxon>Rhabditomorpha</taxon>
        <taxon>Rhabditoidea</taxon>
        <taxon>Rhabditidae</taxon>
        <taxon>Mesorhabditinae</taxon>
        <taxon>Mesorhabditis</taxon>
    </lineage>
</organism>
<evidence type="ECO:0000256" key="1">
    <source>
        <dbReference type="SAM" id="SignalP"/>
    </source>
</evidence>
<evidence type="ECO:0000313" key="2">
    <source>
        <dbReference type="EMBL" id="CAJ0574035.1"/>
    </source>
</evidence>
<keyword evidence="3" id="KW-1185">Reference proteome</keyword>
<dbReference type="Proteomes" id="UP001177023">
    <property type="component" value="Unassembled WGS sequence"/>
</dbReference>
<accession>A0AA36G0P9</accession>
<reference evidence="2" key="1">
    <citation type="submission" date="2023-06" db="EMBL/GenBank/DDBJ databases">
        <authorList>
            <person name="Delattre M."/>
        </authorList>
    </citation>
    <scope>NUCLEOTIDE SEQUENCE</scope>
    <source>
        <strain evidence="2">AF72</strain>
    </source>
</reference>
<keyword evidence="1" id="KW-0732">Signal</keyword>
<feature type="non-terminal residue" evidence="2">
    <location>
        <position position="144"/>
    </location>
</feature>
<name>A0AA36G0P9_9BILA</name>
<feature type="chain" id="PRO_5041208810" evidence="1">
    <location>
        <begin position="17"/>
        <end position="144"/>
    </location>
</feature>
<sequence length="144" mass="15916">MRLIIGLLLVVVQTLALTVIEEYGKCKDDQGFGNATLVCDLGNRLSERTTAKLTYLLNDLRDNIPCKCETGCDRVDGRDGYLGLIMVTESKNSKSLAQDAKQIYEDAGMNLNGCDHGLLLIYLKDSQQVGFSILPLIIPFYPLL</sequence>
<comment type="caution">
    <text evidence="2">The sequence shown here is derived from an EMBL/GenBank/DDBJ whole genome shotgun (WGS) entry which is preliminary data.</text>
</comment>
<feature type="signal peptide" evidence="1">
    <location>
        <begin position="1"/>
        <end position="16"/>
    </location>
</feature>
<gene>
    <name evidence="2" type="ORF">MSPICULIGERA_LOCUS12378</name>
</gene>
<dbReference type="AlphaFoldDB" id="A0AA36G0P9"/>
<protein>
    <submittedName>
        <fullName evidence="2">Uncharacterized protein</fullName>
    </submittedName>
</protein>
<proteinExistence type="predicted"/>